<protein>
    <submittedName>
        <fullName evidence="1">Uncharacterized protein</fullName>
    </submittedName>
</protein>
<reference evidence="1" key="1">
    <citation type="journal article" date="2021" name="Proc. Natl. Acad. Sci. U.S.A.">
        <title>A Catalog of Tens of Thousands of Viruses from Human Metagenomes Reveals Hidden Associations with Chronic Diseases.</title>
        <authorList>
            <person name="Tisza M.J."/>
            <person name="Buck C.B."/>
        </authorList>
    </citation>
    <scope>NUCLEOTIDE SEQUENCE</scope>
    <source>
        <strain evidence="1">Ct8rU2</strain>
    </source>
</reference>
<name>A0A8S5UW68_9CAUD</name>
<sequence>MIMEIVSGRTGKPHVTSQQFRQLIEGTVGQESCILTSGENLEPELASNNSLKIRSGMLAHHGNISSVKIGTYDAVNLSNGSQGMKRIDLVVCRYTRNAETEVENCNWVVIAGTPVSSNPVAPTYTVGNLQKGDLVDDCPVFEVHYDGINVTEVKKILSVAPNLTELNSNMKVKCFRKTVPSETNILVDFSNEVAALMTQGNKIVDCICGATTNSNNALVYGKTAIQATSDWTYVYARVNQNYYDGLGGTTTVTLLAIYE</sequence>
<organism evidence="1">
    <name type="scientific">Siphoviridae sp. ct8rU2</name>
    <dbReference type="NCBI Taxonomy" id="2825366"/>
    <lineage>
        <taxon>Viruses</taxon>
        <taxon>Duplodnaviria</taxon>
        <taxon>Heunggongvirae</taxon>
        <taxon>Uroviricota</taxon>
        <taxon>Caudoviricetes</taxon>
    </lineage>
</organism>
<evidence type="ECO:0000313" key="1">
    <source>
        <dbReference type="EMBL" id="DAF98735.1"/>
    </source>
</evidence>
<accession>A0A8S5UW68</accession>
<dbReference type="EMBL" id="BK016154">
    <property type="protein sequence ID" value="DAF98735.1"/>
    <property type="molecule type" value="Genomic_DNA"/>
</dbReference>
<proteinExistence type="predicted"/>